<evidence type="ECO:0000256" key="11">
    <source>
        <dbReference type="PIRSR" id="PIRSR000485-3"/>
    </source>
</evidence>
<dbReference type="InterPro" id="IPR005854">
    <property type="entry name" value="PurF"/>
</dbReference>
<name>H6LAZ2_SAPGL</name>
<evidence type="ECO:0000256" key="5">
    <source>
        <dbReference type="ARBA" id="ARBA00022755"/>
    </source>
</evidence>
<feature type="binding site" evidence="7 11">
    <location>
        <position position="448"/>
    </location>
    <ligand>
        <name>[4Fe-4S] cluster</name>
        <dbReference type="ChEBI" id="CHEBI:49883"/>
    </ligand>
</feature>
<evidence type="ECO:0000313" key="15">
    <source>
        <dbReference type="Proteomes" id="UP000007519"/>
    </source>
</evidence>
<keyword evidence="7 11" id="KW-0408">Iron</keyword>
<dbReference type="InterPro" id="IPR029055">
    <property type="entry name" value="Ntn_hydrolases_N"/>
</dbReference>
<feature type="active site" description="Nucleophile" evidence="7 9">
    <location>
        <position position="2"/>
    </location>
</feature>
<dbReference type="Gene3D" id="3.60.20.10">
    <property type="entry name" value="Glutamine Phosphoribosylpyrophosphate, subunit 1, domain 1"/>
    <property type="match status" value="1"/>
</dbReference>
<evidence type="ECO:0000259" key="12">
    <source>
        <dbReference type="PROSITE" id="PS50206"/>
    </source>
</evidence>
<dbReference type="PROSITE" id="PS51278">
    <property type="entry name" value="GATASE_TYPE_2"/>
    <property type="match status" value="1"/>
</dbReference>
<dbReference type="CDD" id="cd06223">
    <property type="entry name" value="PRTases_typeI"/>
    <property type="match status" value="1"/>
</dbReference>
<comment type="cofactor">
    <cofactor evidence="7 11">
        <name>[4Fe-4S] cluster</name>
        <dbReference type="ChEBI" id="CHEBI:49883"/>
    </cofactor>
    <text evidence="7 11">Binds 1 [4Fe-4S] cluster per subunit.</text>
</comment>
<dbReference type="EMBL" id="CP002832">
    <property type="protein sequence ID" value="AFC26957.1"/>
    <property type="molecule type" value="Genomic_DNA"/>
</dbReference>
<evidence type="ECO:0000259" key="13">
    <source>
        <dbReference type="PROSITE" id="PS51278"/>
    </source>
</evidence>
<evidence type="ECO:0000256" key="7">
    <source>
        <dbReference type="HAMAP-Rule" id="MF_01931"/>
    </source>
</evidence>
<evidence type="ECO:0000313" key="14">
    <source>
        <dbReference type="EMBL" id="AFC26957.1"/>
    </source>
</evidence>
<dbReference type="PANTHER" id="PTHR11907">
    <property type="entry name" value="AMIDOPHOSPHORIBOSYLTRANSFERASE"/>
    <property type="match status" value="1"/>
</dbReference>
<reference evidence="14 15" key="1">
    <citation type="journal article" date="2012" name="Stand. Genomic Sci.">
        <title>Complete genome sequencing and analysis of Saprospira grandis str. Lewin, a predatory marine bacterium.</title>
        <authorList>
            <person name="Saw J.H."/>
            <person name="Yuryev A."/>
            <person name="Kanbe M."/>
            <person name="Hou S."/>
            <person name="Young A.G."/>
            <person name="Aizawa S."/>
            <person name="Alam M."/>
        </authorList>
    </citation>
    <scope>NUCLEOTIDE SEQUENCE [LARGE SCALE GENOMIC DNA]</scope>
    <source>
        <strain evidence="14 15">Lewin</strain>
        <plasmid evidence="15">Plasmid SGRA01</plasmid>
    </source>
</reference>
<dbReference type="AlphaFoldDB" id="H6LAZ2"/>
<dbReference type="KEGG" id="sgn:SGRA_p0017"/>
<geneLocation type="plasmid" evidence="15">
    <name>SGRA01</name>
</geneLocation>
<dbReference type="HAMAP" id="MF_01931">
    <property type="entry name" value="PurF"/>
    <property type="match status" value="1"/>
</dbReference>
<keyword evidence="7 11" id="KW-0411">Iron-sulfur</keyword>
<protein>
    <recommendedName>
        <fullName evidence="7">Amidophosphoribosyltransferase</fullName>
        <shortName evidence="7">ATase</shortName>
        <ecNumber evidence="7">2.4.2.14</ecNumber>
    </recommendedName>
    <alternativeName>
        <fullName evidence="7">Glutamine phosphoribosylpyrophosphate amidotransferase</fullName>
        <shortName evidence="7">GPATase</shortName>
    </alternativeName>
</protein>
<dbReference type="PIRSF" id="PIRSF000485">
    <property type="entry name" value="Amd_phspho_trans"/>
    <property type="match status" value="1"/>
</dbReference>
<keyword evidence="7 10" id="KW-0479">Metal-binding</keyword>
<evidence type="ECO:0000256" key="3">
    <source>
        <dbReference type="ARBA" id="ARBA00022676"/>
    </source>
</evidence>
<dbReference type="InterPro" id="IPR029057">
    <property type="entry name" value="PRTase-like"/>
</dbReference>
<dbReference type="UniPathway" id="UPA00074">
    <property type="reaction ID" value="UER00124"/>
</dbReference>
<keyword evidence="15" id="KW-1185">Reference proteome</keyword>
<organism evidence="14 15">
    <name type="scientific">Saprospira grandis (strain Lewin)</name>
    <dbReference type="NCBI Taxonomy" id="984262"/>
    <lineage>
        <taxon>Bacteria</taxon>
        <taxon>Pseudomonadati</taxon>
        <taxon>Bacteroidota</taxon>
        <taxon>Saprospiria</taxon>
        <taxon>Saprospirales</taxon>
        <taxon>Saprospiraceae</taxon>
        <taxon>Saprospira</taxon>
    </lineage>
</organism>
<evidence type="ECO:0000256" key="6">
    <source>
        <dbReference type="ARBA" id="ARBA00022962"/>
    </source>
</evidence>
<feature type="domain" description="Glutamine amidotransferase type-2" evidence="13">
    <location>
        <begin position="2"/>
        <end position="234"/>
    </location>
</feature>
<dbReference type="InterPro" id="IPR017932">
    <property type="entry name" value="GATase_2_dom"/>
</dbReference>
<keyword evidence="6 7" id="KW-0315">Glutamine amidotransferase</keyword>
<dbReference type="InterPro" id="IPR001763">
    <property type="entry name" value="Rhodanese-like_dom"/>
</dbReference>
<sequence>MCGIVGFYGKPNIVYDLMLGLSALQHRGQDAAGIITFEKSFHIKKGLGLVNDVFAQRHADRLRGNIGLGHVRYTTHGSNELINAQPIAANYPFGIAMVHNGNVSNFEEVHNRLYKEYHILPATSNDLELLLYTFSSELNKKDLAQIGPADIFDAVSETQKKVHGAYSVIAAIANHGLLAFCDPNGIRPLVLGQKEGPDGQPVYGFASESVCFDHLGYTPIRELKAGEIVFIDENRQLHSSLGHKTADKFCVFEFIYFAREDSELQGKLVAGQRVKMGRMLAQKVREMGLEADMVIDVPSSGYFAASGLAEALDIPYKRGLVKSNYIGRSFISPSQVEREALVKRKLNPIARTIKGKKLLVVDDSIVRGTTSKRIVQILREAGAEKVYFVSAAPAIKHPCIYGIDMSVSTELLAVGRSDEEICDYIGADALIYQKLEDLKAIFEHAGFCMACLDGAYPTPAAKEALAQIEAERLAIKK</sequence>
<dbReference type="EC" id="2.4.2.14" evidence="7"/>
<feature type="binding site" evidence="7 10">
    <location>
        <position position="363"/>
    </location>
    <ligand>
        <name>Mg(2+)</name>
        <dbReference type="ChEBI" id="CHEBI:18420"/>
    </ligand>
</feature>
<keyword evidence="14" id="KW-0614">Plasmid</keyword>
<evidence type="ECO:0000256" key="4">
    <source>
        <dbReference type="ARBA" id="ARBA00022679"/>
    </source>
</evidence>
<keyword evidence="4 7" id="KW-0808">Transferase</keyword>
<dbReference type="MEROPS" id="C44.001"/>
<dbReference type="GO" id="GO:0004044">
    <property type="term" value="F:amidophosphoribosyltransferase activity"/>
    <property type="evidence" value="ECO:0007669"/>
    <property type="project" value="UniProtKB-UniRule"/>
</dbReference>
<feature type="binding site" evidence="7 10">
    <location>
        <position position="300"/>
    </location>
    <ligand>
        <name>Mg(2+)</name>
        <dbReference type="ChEBI" id="CHEBI:18420"/>
    </ligand>
</feature>
<keyword evidence="3 7" id="KW-0328">Glycosyltransferase</keyword>
<dbReference type="InterPro" id="IPR000836">
    <property type="entry name" value="PRTase_dom"/>
</dbReference>
<dbReference type="HOGENOM" id="CLU_022389_3_1_10"/>
<proteinExistence type="inferred from homology"/>
<accession>H6LAZ2</accession>
<dbReference type="NCBIfam" id="TIGR01134">
    <property type="entry name" value="purF"/>
    <property type="match status" value="1"/>
</dbReference>
<feature type="binding site" evidence="7 11">
    <location>
        <position position="250"/>
    </location>
    <ligand>
        <name>[4Fe-4S] cluster</name>
        <dbReference type="ChEBI" id="CHEBI:49883"/>
    </ligand>
</feature>
<dbReference type="PROSITE" id="PS50206">
    <property type="entry name" value="RHODANESE_3"/>
    <property type="match status" value="1"/>
</dbReference>
<comment type="similarity">
    <text evidence="2 7 8">In the C-terminal section; belongs to the purine/pyrimidine phosphoribosyltransferase family.</text>
</comment>
<feature type="domain" description="Rhodanese" evidence="12">
    <location>
        <begin position="303"/>
        <end position="396"/>
    </location>
</feature>
<dbReference type="SUPFAM" id="SSF56235">
    <property type="entry name" value="N-terminal nucleophile aminohydrolases (Ntn hydrolases)"/>
    <property type="match status" value="1"/>
</dbReference>
<comment type="pathway">
    <text evidence="1 7 8">Purine metabolism; IMP biosynthesis via de novo pathway; N(1)-(5-phospho-D-ribosyl)glycinamide from 5-phospho-alpha-D-ribose 1-diphosphate: step 1/2.</text>
</comment>
<dbReference type="GO" id="GO:0009113">
    <property type="term" value="P:purine nucleobase biosynthetic process"/>
    <property type="evidence" value="ECO:0007669"/>
    <property type="project" value="UniProtKB-UniRule"/>
</dbReference>
<feature type="binding site" evidence="7 11">
    <location>
        <position position="451"/>
    </location>
    <ligand>
        <name>[4Fe-4S] cluster</name>
        <dbReference type="ChEBI" id="CHEBI:49883"/>
    </ligand>
</feature>
<evidence type="ECO:0000256" key="10">
    <source>
        <dbReference type="PIRSR" id="PIRSR000485-2"/>
    </source>
</evidence>
<dbReference type="GO" id="GO:0000287">
    <property type="term" value="F:magnesium ion binding"/>
    <property type="evidence" value="ECO:0007669"/>
    <property type="project" value="UniProtKB-UniRule"/>
</dbReference>
<comment type="cofactor">
    <cofactor evidence="7 10">
        <name>Mg(2+)</name>
        <dbReference type="ChEBI" id="CHEBI:18420"/>
    </cofactor>
    <text evidence="7 10">Binds 1 Mg(2+) ion per subunit.</text>
</comment>
<dbReference type="Gene3D" id="3.40.50.2020">
    <property type="match status" value="1"/>
</dbReference>
<comment type="catalytic activity">
    <reaction evidence="7 8">
        <text>5-phospho-beta-D-ribosylamine + L-glutamate + diphosphate = 5-phospho-alpha-D-ribose 1-diphosphate + L-glutamine + H2O</text>
        <dbReference type="Rhea" id="RHEA:14905"/>
        <dbReference type="ChEBI" id="CHEBI:15377"/>
        <dbReference type="ChEBI" id="CHEBI:29985"/>
        <dbReference type="ChEBI" id="CHEBI:33019"/>
        <dbReference type="ChEBI" id="CHEBI:58017"/>
        <dbReference type="ChEBI" id="CHEBI:58359"/>
        <dbReference type="ChEBI" id="CHEBI:58681"/>
        <dbReference type="EC" id="2.4.2.14"/>
    </reaction>
</comment>
<keyword evidence="7 10" id="KW-0460">Magnesium</keyword>
<keyword evidence="5 7" id="KW-0658">Purine biosynthesis</keyword>
<feature type="binding site" evidence="7 10">
    <location>
        <position position="362"/>
    </location>
    <ligand>
        <name>Mg(2+)</name>
        <dbReference type="ChEBI" id="CHEBI:18420"/>
    </ligand>
</feature>
<comment type="function">
    <text evidence="7">Catalyzes the formation of phosphoribosylamine from phosphoribosylpyrophosphate (PRPP) and glutamine.</text>
</comment>
<dbReference type="GO" id="GO:0006189">
    <property type="term" value="P:'de novo' IMP biosynthetic process"/>
    <property type="evidence" value="ECO:0007669"/>
    <property type="project" value="UniProtKB-UniRule"/>
</dbReference>
<keyword evidence="7" id="KW-0004">4Fe-4S</keyword>
<evidence type="ECO:0000256" key="8">
    <source>
        <dbReference type="PIRNR" id="PIRNR000485"/>
    </source>
</evidence>
<evidence type="ECO:0000256" key="9">
    <source>
        <dbReference type="PIRSR" id="PIRSR000485-1"/>
    </source>
</evidence>
<gene>
    <name evidence="7 14" type="primary">purF</name>
    <name evidence="14" type="ORF">SGRA_p0017</name>
</gene>
<dbReference type="SUPFAM" id="SSF53271">
    <property type="entry name" value="PRTase-like"/>
    <property type="match status" value="1"/>
</dbReference>
<dbReference type="GO" id="GO:0051539">
    <property type="term" value="F:4 iron, 4 sulfur cluster binding"/>
    <property type="evidence" value="ECO:0007669"/>
    <property type="project" value="UniProtKB-KW"/>
</dbReference>
<evidence type="ECO:0000256" key="2">
    <source>
        <dbReference type="ARBA" id="ARBA00010138"/>
    </source>
</evidence>
<feature type="binding site" evidence="7 11">
    <location>
        <position position="399"/>
    </location>
    <ligand>
        <name>[4Fe-4S] cluster</name>
        <dbReference type="ChEBI" id="CHEBI:49883"/>
    </ligand>
</feature>
<dbReference type="eggNOG" id="COG0034">
    <property type="taxonomic scope" value="Bacteria"/>
</dbReference>
<evidence type="ECO:0000256" key="1">
    <source>
        <dbReference type="ARBA" id="ARBA00005209"/>
    </source>
</evidence>
<dbReference type="RefSeq" id="WP_015695512.1">
    <property type="nucleotide sequence ID" value="NC_016936.1"/>
</dbReference>
<dbReference type="Pfam" id="PF00156">
    <property type="entry name" value="Pribosyltran"/>
    <property type="match status" value="1"/>
</dbReference>
<dbReference type="Proteomes" id="UP000007519">
    <property type="component" value="Plasmid unnamed"/>
</dbReference>
<dbReference type="Pfam" id="PF13522">
    <property type="entry name" value="GATase_6"/>
    <property type="match status" value="1"/>
</dbReference>
<dbReference type="OrthoDB" id="9801213at2"/>